<protein>
    <recommendedName>
        <fullName evidence="3">GON domain-containing protein</fullName>
    </recommendedName>
</protein>
<dbReference type="Pfam" id="PF12675">
    <property type="entry name" value="DUF3795"/>
    <property type="match status" value="1"/>
</dbReference>
<comment type="caution">
    <text evidence="1">The sequence shown here is derived from an EMBL/GenBank/DDBJ whole genome shotgun (WGS) entry which is preliminary data.</text>
</comment>
<dbReference type="Proteomes" id="UP000051096">
    <property type="component" value="Unassembled WGS sequence"/>
</dbReference>
<dbReference type="InterPro" id="IPR024227">
    <property type="entry name" value="DUF3795"/>
</dbReference>
<reference evidence="1 2" key="1">
    <citation type="journal article" date="2015" name="Microbiome">
        <title>Genomic resolution of linkages in carbon, nitrogen, and sulfur cycling among widespread estuary sediment bacteria.</title>
        <authorList>
            <person name="Baker B.J."/>
            <person name="Lazar C.S."/>
            <person name="Teske A.P."/>
            <person name="Dick G.J."/>
        </authorList>
    </citation>
    <scope>NUCLEOTIDE SEQUENCE [LARGE SCALE GENOMIC DNA]</scope>
    <source>
        <strain evidence="1">SM23_60</strain>
    </source>
</reference>
<gene>
    <name evidence="1" type="ORF">AMJ87_04310</name>
</gene>
<name>A0A0S8GJX4_UNCW3</name>
<dbReference type="EMBL" id="LJUO01000027">
    <property type="protein sequence ID" value="KPK72603.1"/>
    <property type="molecule type" value="Genomic_DNA"/>
</dbReference>
<evidence type="ECO:0008006" key="3">
    <source>
        <dbReference type="Google" id="ProtNLM"/>
    </source>
</evidence>
<proteinExistence type="predicted"/>
<accession>A0A0S8GJX4</accession>
<evidence type="ECO:0000313" key="1">
    <source>
        <dbReference type="EMBL" id="KPK72603.1"/>
    </source>
</evidence>
<evidence type="ECO:0000313" key="2">
    <source>
        <dbReference type="Proteomes" id="UP000051096"/>
    </source>
</evidence>
<organism evidence="1 2">
    <name type="scientific">candidate division WOR_3 bacterium SM23_60</name>
    <dbReference type="NCBI Taxonomy" id="1703780"/>
    <lineage>
        <taxon>Bacteria</taxon>
        <taxon>Bacteria division WOR-3</taxon>
    </lineage>
</organism>
<dbReference type="AlphaFoldDB" id="A0A0S8GJX4"/>
<sequence>MQEMIAYCGLVCTGCPAYIATQEDSDTLRKQVVEKWGSDQYPMKIEDINCDGCLSVGKRLIKFCSECEVRACGIQKKVQTCAHCEDYVCSKLEKLWSIISSTEAKERLDNIRKTLK</sequence>